<dbReference type="FunFam" id="3.30.160.60:FF:000264">
    <property type="entry name" value="Zinc finger protein 236"/>
    <property type="match status" value="1"/>
</dbReference>
<gene>
    <name evidence="9" type="primary">Zfp37_2</name>
    <name evidence="9" type="ORF">AVEN_234976_1</name>
</gene>
<comment type="caution">
    <text evidence="9">The sequence shown here is derived from an EMBL/GenBank/DDBJ whole genome shotgun (WGS) entry which is preliminary data.</text>
</comment>
<feature type="domain" description="C2H2-type" evidence="8">
    <location>
        <begin position="230"/>
        <end position="257"/>
    </location>
</feature>
<keyword evidence="2" id="KW-0677">Repeat</keyword>
<dbReference type="GO" id="GO:0000978">
    <property type="term" value="F:RNA polymerase II cis-regulatory region sequence-specific DNA binding"/>
    <property type="evidence" value="ECO:0007669"/>
    <property type="project" value="TreeGrafter"/>
</dbReference>
<dbReference type="PANTHER" id="PTHR24393:SF34">
    <property type="entry name" value="PR_SET DOMAIN 13"/>
    <property type="match status" value="1"/>
</dbReference>
<dbReference type="PROSITE" id="PS50157">
    <property type="entry name" value="ZINC_FINGER_C2H2_2"/>
    <property type="match status" value="4"/>
</dbReference>
<feature type="domain" description="C2H2-type" evidence="8">
    <location>
        <begin position="152"/>
        <end position="179"/>
    </location>
</feature>
<name>A0A4Y2FM59_ARAVE</name>
<evidence type="ECO:0000313" key="9">
    <source>
        <dbReference type="EMBL" id="GBM42253.1"/>
    </source>
</evidence>
<keyword evidence="5" id="KW-0539">Nucleus</keyword>
<protein>
    <submittedName>
        <fullName evidence="9">Zinc finger protein 37</fullName>
    </submittedName>
</protein>
<reference evidence="9 10" key="1">
    <citation type="journal article" date="2019" name="Sci. Rep.">
        <title>Orb-weaving spider Araneus ventricosus genome elucidates the spidroin gene catalogue.</title>
        <authorList>
            <person name="Kono N."/>
            <person name="Nakamura H."/>
            <person name="Ohtoshi R."/>
            <person name="Moran D.A.P."/>
            <person name="Shinohara A."/>
            <person name="Yoshida Y."/>
            <person name="Fujiwara M."/>
            <person name="Mori M."/>
            <person name="Tomita M."/>
            <person name="Arakawa K."/>
        </authorList>
    </citation>
    <scope>NUCLEOTIDE SEQUENCE [LARGE SCALE GENOMIC DNA]</scope>
</reference>
<dbReference type="OrthoDB" id="40579at2759"/>
<evidence type="ECO:0000256" key="7">
    <source>
        <dbReference type="SAM" id="MobiDB-lite"/>
    </source>
</evidence>
<evidence type="ECO:0000256" key="4">
    <source>
        <dbReference type="ARBA" id="ARBA00022833"/>
    </source>
</evidence>
<accession>A0A4Y2FM59</accession>
<evidence type="ECO:0000256" key="6">
    <source>
        <dbReference type="PROSITE-ProRule" id="PRU00042"/>
    </source>
</evidence>
<feature type="domain" description="C2H2-type" evidence="8">
    <location>
        <begin position="257"/>
        <end position="285"/>
    </location>
</feature>
<dbReference type="InterPro" id="IPR013087">
    <property type="entry name" value="Znf_C2H2_type"/>
</dbReference>
<dbReference type="SMART" id="SM00355">
    <property type="entry name" value="ZnF_C2H2"/>
    <property type="match status" value="4"/>
</dbReference>
<evidence type="ECO:0000256" key="1">
    <source>
        <dbReference type="ARBA" id="ARBA00022723"/>
    </source>
</evidence>
<evidence type="ECO:0000313" key="10">
    <source>
        <dbReference type="Proteomes" id="UP000499080"/>
    </source>
</evidence>
<organism evidence="9 10">
    <name type="scientific">Araneus ventricosus</name>
    <name type="common">Orbweaver spider</name>
    <name type="synonym">Epeira ventricosa</name>
    <dbReference type="NCBI Taxonomy" id="182803"/>
    <lineage>
        <taxon>Eukaryota</taxon>
        <taxon>Metazoa</taxon>
        <taxon>Ecdysozoa</taxon>
        <taxon>Arthropoda</taxon>
        <taxon>Chelicerata</taxon>
        <taxon>Arachnida</taxon>
        <taxon>Araneae</taxon>
        <taxon>Araneomorphae</taxon>
        <taxon>Entelegynae</taxon>
        <taxon>Araneoidea</taxon>
        <taxon>Araneidae</taxon>
        <taxon>Araneus</taxon>
    </lineage>
</organism>
<dbReference type="Gene3D" id="3.30.160.60">
    <property type="entry name" value="Classic Zinc Finger"/>
    <property type="match status" value="3"/>
</dbReference>
<sequence length="510" mass="58378">MESDQGEFGDFATPACNEAMNATELQSEWKIDTPVWDEAPSTSSGQRGPASPEKHIDQRGVYSMDSDQGELDDFVTPTCKEAMNAAELQSEWKIDTPVWDKAPSTSFGYCGPASPEKHVDQHFVSLSYMLQIVRLEKSLVMHMKIHTGEKLFTCEICHKVFGRNDSLKRHMRIHSSEIGDETIAPKANLNQDMETHSKKNDFECDICNETFSPNDSLIRHMKTHSKENNFKCNICDRSFQRKHCFDLHMQKRQEKKYDCRKCDRSFISLQHLNQHVRVSHSEIKLTSVERGTASTPEGNSKRVRREGGALNTFTSTFFQPTENSKKDFFYSSPLTPQLKEKIEEEIREKGAGKWYGVVKSVFKRESEDGGEERVTPYFRSNVQIELFGDTIGDHVPASFSKILEAVDEFIRRGSGWILDKIVHFELCVAKYQPLRASSYIILPKKLVDKKAVLNIQNEDQKCLVLCLIAHKLNILAHDSYRVSHYTPHEQEIKLDGLECPVPLNKIHIVE</sequence>
<keyword evidence="4" id="KW-0862">Zinc</keyword>
<dbReference type="SUPFAM" id="SSF57667">
    <property type="entry name" value="beta-beta-alpha zinc fingers"/>
    <property type="match status" value="3"/>
</dbReference>
<keyword evidence="3 6" id="KW-0863">Zinc-finger</keyword>
<keyword evidence="1" id="KW-0479">Metal-binding</keyword>
<feature type="domain" description="C2H2-type" evidence="8">
    <location>
        <begin position="202"/>
        <end position="229"/>
    </location>
</feature>
<dbReference type="AlphaFoldDB" id="A0A4Y2FM59"/>
<dbReference type="PROSITE" id="PS00028">
    <property type="entry name" value="ZINC_FINGER_C2H2_1"/>
    <property type="match status" value="3"/>
</dbReference>
<dbReference type="PANTHER" id="PTHR24393">
    <property type="entry name" value="ZINC FINGER PROTEIN"/>
    <property type="match status" value="1"/>
</dbReference>
<evidence type="ECO:0000256" key="2">
    <source>
        <dbReference type="ARBA" id="ARBA00022737"/>
    </source>
</evidence>
<dbReference type="GO" id="GO:0008270">
    <property type="term" value="F:zinc ion binding"/>
    <property type="evidence" value="ECO:0007669"/>
    <property type="project" value="UniProtKB-KW"/>
</dbReference>
<dbReference type="Pfam" id="PF00096">
    <property type="entry name" value="zf-C2H2"/>
    <property type="match status" value="3"/>
</dbReference>
<evidence type="ECO:0000256" key="3">
    <source>
        <dbReference type="ARBA" id="ARBA00022771"/>
    </source>
</evidence>
<feature type="region of interest" description="Disordered" evidence="7">
    <location>
        <begin position="1"/>
        <end position="60"/>
    </location>
</feature>
<evidence type="ECO:0000259" key="8">
    <source>
        <dbReference type="PROSITE" id="PS50157"/>
    </source>
</evidence>
<dbReference type="Proteomes" id="UP000499080">
    <property type="component" value="Unassembled WGS sequence"/>
</dbReference>
<dbReference type="EMBL" id="BGPR01000991">
    <property type="protein sequence ID" value="GBM42253.1"/>
    <property type="molecule type" value="Genomic_DNA"/>
</dbReference>
<proteinExistence type="predicted"/>
<keyword evidence="10" id="KW-1185">Reference proteome</keyword>
<evidence type="ECO:0000256" key="5">
    <source>
        <dbReference type="ARBA" id="ARBA00023242"/>
    </source>
</evidence>
<dbReference type="GO" id="GO:0001228">
    <property type="term" value="F:DNA-binding transcription activator activity, RNA polymerase II-specific"/>
    <property type="evidence" value="ECO:0007669"/>
    <property type="project" value="TreeGrafter"/>
</dbReference>
<dbReference type="GO" id="GO:0005634">
    <property type="term" value="C:nucleus"/>
    <property type="evidence" value="ECO:0007669"/>
    <property type="project" value="TreeGrafter"/>
</dbReference>
<dbReference type="InterPro" id="IPR036236">
    <property type="entry name" value="Znf_C2H2_sf"/>
</dbReference>